<proteinExistence type="predicted"/>
<keyword evidence="4 6" id="KW-1133">Transmembrane helix</keyword>
<reference evidence="7" key="1">
    <citation type="submission" date="2020-08" db="EMBL/GenBank/DDBJ databases">
        <title>Ramlibacter sp. GTP1 16S ribosomal RNA gene genome sequencing and assembly.</title>
        <authorList>
            <person name="Kang M."/>
        </authorList>
    </citation>
    <scope>NUCLEOTIDE SEQUENCE</scope>
    <source>
        <strain evidence="7">GTP1</strain>
    </source>
</reference>
<comment type="subcellular location">
    <subcellularLocation>
        <location evidence="1">Cell membrane</location>
        <topology evidence="1">Multi-pass membrane protein</topology>
    </subcellularLocation>
</comment>
<evidence type="ECO:0000256" key="4">
    <source>
        <dbReference type="ARBA" id="ARBA00022989"/>
    </source>
</evidence>
<feature type="transmembrane region" description="Helical" evidence="6">
    <location>
        <begin position="68"/>
        <end position="89"/>
    </location>
</feature>
<feature type="transmembrane region" description="Helical" evidence="6">
    <location>
        <begin position="148"/>
        <end position="166"/>
    </location>
</feature>
<evidence type="ECO:0000256" key="5">
    <source>
        <dbReference type="ARBA" id="ARBA00023136"/>
    </source>
</evidence>
<protein>
    <submittedName>
        <fullName evidence="7">Cytochrome c oxidase assembly protein</fullName>
    </submittedName>
</protein>
<dbReference type="EMBL" id="JACORU010000003">
    <property type="protein sequence ID" value="MBC5764687.1"/>
    <property type="molecule type" value="Genomic_DNA"/>
</dbReference>
<evidence type="ECO:0000256" key="1">
    <source>
        <dbReference type="ARBA" id="ARBA00004651"/>
    </source>
</evidence>
<comment type="caution">
    <text evidence="7">The sequence shown here is derived from an EMBL/GenBank/DDBJ whole genome shotgun (WGS) entry which is preliminary data.</text>
</comment>
<dbReference type="GO" id="GO:0005886">
    <property type="term" value="C:plasma membrane"/>
    <property type="evidence" value="ECO:0007669"/>
    <property type="project" value="UniProtKB-SubCell"/>
</dbReference>
<keyword evidence="2" id="KW-1003">Cell membrane</keyword>
<keyword evidence="5 6" id="KW-0472">Membrane</keyword>
<evidence type="ECO:0000256" key="6">
    <source>
        <dbReference type="SAM" id="Phobius"/>
    </source>
</evidence>
<evidence type="ECO:0000256" key="2">
    <source>
        <dbReference type="ARBA" id="ARBA00022475"/>
    </source>
</evidence>
<feature type="transmembrane region" description="Helical" evidence="6">
    <location>
        <begin position="178"/>
        <end position="200"/>
    </location>
</feature>
<dbReference type="Proteomes" id="UP000596827">
    <property type="component" value="Unassembled WGS sequence"/>
</dbReference>
<organism evidence="7 8">
    <name type="scientific">Ramlibacter albus</name>
    <dbReference type="NCBI Taxonomy" id="2079448"/>
    <lineage>
        <taxon>Bacteria</taxon>
        <taxon>Pseudomonadati</taxon>
        <taxon>Pseudomonadota</taxon>
        <taxon>Betaproteobacteria</taxon>
        <taxon>Burkholderiales</taxon>
        <taxon>Comamonadaceae</taxon>
        <taxon>Ramlibacter</taxon>
    </lineage>
</organism>
<evidence type="ECO:0000313" key="7">
    <source>
        <dbReference type="EMBL" id="MBC5764687.1"/>
    </source>
</evidence>
<dbReference type="InterPro" id="IPR019108">
    <property type="entry name" value="Caa3_assmbl_CtaG-rel"/>
</dbReference>
<feature type="transmembrane region" description="Helical" evidence="6">
    <location>
        <begin position="33"/>
        <end position="56"/>
    </location>
</feature>
<dbReference type="AlphaFoldDB" id="A0A923M8Y3"/>
<keyword evidence="8" id="KW-1185">Reference proteome</keyword>
<evidence type="ECO:0000313" key="8">
    <source>
        <dbReference type="Proteomes" id="UP000596827"/>
    </source>
</evidence>
<sequence length="260" mass="27870">MVLMAASAVFYAIGVRALWRNAGTGRGIAPRSALAFALGWLALFAALVSPLDWLGGRLFSAHMVQHELLMVVAAPLLVIGRPLAAWSWAMPPGMRRSVGGAFNARPWSAVWRVITDPVAAWALHAIALWAWHIPSAFDAALRSEGWHIAQHASFLVTALLFWWAVLGHDPRSRMGTGAAFASLFTTMLHTSALGALLSLASSPWYSEYLPLTAALGFDPLEDQQLGGVVMWVPGALAYLFAALAVVARLLARTGARAHGT</sequence>
<accession>A0A923M8Y3</accession>
<keyword evidence="3 6" id="KW-0812">Transmembrane</keyword>
<feature type="transmembrane region" description="Helical" evidence="6">
    <location>
        <begin position="228"/>
        <end position="251"/>
    </location>
</feature>
<gene>
    <name evidence="7" type="ORF">H8R02_09520</name>
</gene>
<name>A0A923M8Y3_9BURK</name>
<dbReference type="Pfam" id="PF09678">
    <property type="entry name" value="Caa3_CtaG"/>
    <property type="match status" value="1"/>
</dbReference>
<evidence type="ECO:0000256" key="3">
    <source>
        <dbReference type="ARBA" id="ARBA00022692"/>
    </source>
</evidence>